<proteinExistence type="predicted"/>
<sequence>MNSKDERFKQIHTVLDNLSQKLHKNGVRASKNQAHVVSIAEEDKLWSSGVMGCHSQLALQNAVFFLCGILLCLQGGEEHRNLKVTQFVIDEVENPWLPLERIKRLTYTENGSKNRSGGMHQVHLDNKVVDHYANSSIGNRCLVFLVELYISKLPESTFEKELFYCRPVPVKHIKDENPWYYDTPVGHNILKTKLKVMFEAAGLDAGGILNHSLRATGVTRMYNKGVLEKIIIERSGHLSVSGVRSYERTTCLQQKLVSDVLTSSSTYDPVEVKDESNGSGGKENMSDVTDVPVSDEVGDVMKSFNFEAVKGCTFNFNFSK</sequence>
<keyword evidence="1" id="KW-1017">Isopeptide bond</keyword>
<dbReference type="Gene3D" id="1.10.443.10">
    <property type="entry name" value="Intergrase catalytic core"/>
    <property type="match status" value="1"/>
</dbReference>
<dbReference type="InterPro" id="IPR052787">
    <property type="entry name" value="MAVS"/>
</dbReference>
<accession>A0A1X7TT59</accession>
<evidence type="ECO:0000259" key="6">
    <source>
        <dbReference type="Pfam" id="PF12012"/>
    </source>
</evidence>
<dbReference type="Pfam" id="PF12012">
    <property type="entry name" value="DUF3504"/>
    <property type="match status" value="1"/>
</dbReference>
<keyword evidence="4" id="KW-0233">DNA recombination</keyword>
<evidence type="ECO:0000313" key="7">
    <source>
        <dbReference type="EnsemblMetazoa" id="Aqu2.1.18334_001"/>
    </source>
</evidence>
<dbReference type="PANTHER" id="PTHR21446:SF12">
    <property type="entry name" value="POTASSIUM CHANNEL TETRAMERIZATION DOMAIN CONTAINING 1"/>
    <property type="match status" value="1"/>
</dbReference>
<evidence type="ECO:0000256" key="4">
    <source>
        <dbReference type="ARBA" id="ARBA00023172"/>
    </source>
</evidence>
<keyword evidence="2" id="KW-0597">Phosphoprotein</keyword>
<dbReference type="GO" id="GO:0015074">
    <property type="term" value="P:DNA integration"/>
    <property type="evidence" value="ECO:0007669"/>
    <property type="project" value="InterPro"/>
</dbReference>
<dbReference type="GO" id="GO:0006310">
    <property type="term" value="P:DNA recombination"/>
    <property type="evidence" value="ECO:0007669"/>
    <property type="project" value="UniProtKB-KW"/>
</dbReference>
<evidence type="ECO:0000256" key="5">
    <source>
        <dbReference type="SAM" id="MobiDB-lite"/>
    </source>
</evidence>
<dbReference type="PANTHER" id="PTHR21446">
    <property type="entry name" value="DUF3504 DOMAIN-CONTAINING PROTEIN"/>
    <property type="match status" value="1"/>
</dbReference>
<dbReference type="OMA" id="ICHYTST"/>
<dbReference type="SUPFAM" id="SSF56349">
    <property type="entry name" value="DNA breaking-rejoining enzymes"/>
    <property type="match status" value="1"/>
</dbReference>
<dbReference type="InterPro" id="IPR013762">
    <property type="entry name" value="Integrase-like_cat_sf"/>
</dbReference>
<dbReference type="GO" id="GO:0003677">
    <property type="term" value="F:DNA binding"/>
    <property type="evidence" value="ECO:0007669"/>
    <property type="project" value="InterPro"/>
</dbReference>
<evidence type="ECO:0000256" key="2">
    <source>
        <dbReference type="ARBA" id="ARBA00022553"/>
    </source>
</evidence>
<evidence type="ECO:0000256" key="3">
    <source>
        <dbReference type="ARBA" id="ARBA00022843"/>
    </source>
</evidence>
<protein>
    <recommendedName>
        <fullName evidence="6">ZMYM2-like/QRICH1 C-terminal domain-containing protein</fullName>
    </recommendedName>
</protein>
<keyword evidence="3" id="KW-0832">Ubl conjugation</keyword>
<name>A0A1X7TT59_AMPQE</name>
<organism evidence="7">
    <name type="scientific">Amphimedon queenslandica</name>
    <name type="common">Sponge</name>
    <dbReference type="NCBI Taxonomy" id="400682"/>
    <lineage>
        <taxon>Eukaryota</taxon>
        <taxon>Metazoa</taxon>
        <taxon>Porifera</taxon>
        <taxon>Demospongiae</taxon>
        <taxon>Heteroscleromorpha</taxon>
        <taxon>Haplosclerida</taxon>
        <taxon>Niphatidae</taxon>
        <taxon>Amphimedon</taxon>
    </lineage>
</organism>
<feature type="region of interest" description="Disordered" evidence="5">
    <location>
        <begin position="268"/>
        <end position="289"/>
    </location>
</feature>
<dbReference type="OrthoDB" id="10040310at2759"/>
<reference evidence="7" key="1">
    <citation type="submission" date="2017-05" db="UniProtKB">
        <authorList>
            <consortium name="EnsemblMetazoa"/>
        </authorList>
    </citation>
    <scope>IDENTIFICATION</scope>
</reference>
<dbReference type="InterPro" id="IPR011010">
    <property type="entry name" value="DNA_brk_join_enz"/>
</dbReference>
<evidence type="ECO:0000256" key="1">
    <source>
        <dbReference type="ARBA" id="ARBA00022499"/>
    </source>
</evidence>
<dbReference type="AlphaFoldDB" id="A0A1X7TT59"/>
<dbReference type="InParanoid" id="A0A1X7TT59"/>
<dbReference type="InterPro" id="IPR021893">
    <property type="entry name" value="ZMYM2-like_C"/>
</dbReference>
<dbReference type="EnsemblMetazoa" id="Aqu2.1.18334_001">
    <property type="protein sequence ID" value="Aqu2.1.18334_001"/>
    <property type="gene ID" value="Aqu2.1.18334"/>
</dbReference>
<feature type="domain" description="ZMYM2-like/QRICH1 C-terminal" evidence="6">
    <location>
        <begin position="36"/>
        <end position="195"/>
    </location>
</feature>